<gene>
    <name evidence="2" type="ORF">BGW36DRAFT_354918</name>
</gene>
<dbReference type="AlphaFoldDB" id="A0AAD4L3F4"/>
<reference evidence="2" key="1">
    <citation type="submission" date="2021-12" db="EMBL/GenBank/DDBJ databases">
        <title>Convergent genome expansion in fungi linked to evolution of root-endophyte symbiosis.</title>
        <authorList>
            <consortium name="DOE Joint Genome Institute"/>
            <person name="Ke Y.-H."/>
            <person name="Bonito G."/>
            <person name="Liao H.-L."/>
            <person name="Looney B."/>
            <person name="Rojas-Flechas A."/>
            <person name="Nash J."/>
            <person name="Hameed K."/>
            <person name="Schadt C."/>
            <person name="Martin F."/>
            <person name="Crous P.W."/>
            <person name="Miettinen O."/>
            <person name="Magnuson J.K."/>
            <person name="Labbe J."/>
            <person name="Jacobson D."/>
            <person name="Doktycz M.J."/>
            <person name="Veneault-Fourrey C."/>
            <person name="Kuo A."/>
            <person name="Mondo S."/>
            <person name="Calhoun S."/>
            <person name="Riley R."/>
            <person name="Ohm R."/>
            <person name="LaButti K."/>
            <person name="Andreopoulos B."/>
            <person name="Pangilinan J."/>
            <person name="Nolan M."/>
            <person name="Tritt A."/>
            <person name="Clum A."/>
            <person name="Lipzen A."/>
            <person name="Daum C."/>
            <person name="Barry K."/>
            <person name="Grigoriev I.V."/>
            <person name="Vilgalys R."/>
        </authorList>
    </citation>
    <scope>NUCLEOTIDE SEQUENCE</scope>
    <source>
        <strain evidence="2">PMI_201</strain>
    </source>
</reference>
<keyword evidence="3" id="KW-1185">Reference proteome</keyword>
<feature type="signal peptide" evidence="1">
    <location>
        <begin position="1"/>
        <end position="19"/>
    </location>
</feature>
<keyword evidence="1" id="KW-0732">Signal</keyword>
<dbReference type="GeneID" id="70243867"/>
<sequence>MHHFTALLSSVALLVGATASPLDFKHGAKAVYFQSNKSPNAIAAVKVHPSGKLGNYSFYATGGHGGAEIGSTGPDAPDPLGSQHSVVVYEDFLFTTNAGSNDISLFSIPCNDPTSLSLVGTYPVNGGFPNTIAVKRDTVCVGYAGSPAGISCAKWDSHGVGKFDTVREFDLHQSNPPNASLILVSDAVFARDDSLLVVTARGSSQTPGFVATYEVGWEGEVSDKAGIAVPAGLNSSFGIVPIPETTLAFVAEPELGGYILDVNNPERPVAKIAVPGQKAICWSAVTHRYPTGLFPDAGTNTITQVELPSGRIAQQWNSTNGNKGQLDFSVDATDKFFALAFSPKDSIARVASIDVSGRHFRDIDNIVIAGADTSAQGFAIYP</sequence>
<evidence type="ECO:0000256" key="1">
    <source>
        <dbReference type="SAM" id="SignalP"/>
    </source>
</evidence>
<proteinExistence type="predicted"/>
<dbReference type="Gene3D" id="2.130.10.10">
    <property type="entry name" value="YVTN repeat-like/Quinoprotein amine dehydrogenase"/>
    <property type="match status" value="1"/>
</dbReference>
<name>A0AAD4L3F4_9EURO</name>
<feature type="chain" id="PRO_5041901957" evidence="1">
    <location>
        <begin position="20"/>
        <end position="382"/>
    </location>
</feature>
<evidence type="ECO:0000313" key="3">
    <source>
        <dbReference type="Proteomes" id="UP001201262"/>
    </source>
</evidence>
<comment type="caution">
    <text evidence="2">The sequence shown here is derived from an EMBL/GenBank/DDBJ whole genome shotgun (WGS) entry which is preliminary data.</text>
</comment>
<organism evidence="2 3">
    <name type="scientific">Talaromyces proteolyticus</name>
    <dbReference type="NCBI Taxonomy" id="1131652"/>
    <lineage>
        <taxon>Eukaryota</taxon>
        <taxon>Fungi</taxon>
        <taxon>Dikarya</taxon>
        <taxon>Ascomycota</taxon>
        <taxon>Pezizomycotina</taxon>
        <taxon>Eurotiomycetes</taxon>
        <taxon>Eurotiomycetidae</taxon>
        <taxon>Eurotiales</taxon>
        <taxon>Trichocomaceae</taxon>
        <taxon>Talaromyces</taxon>
        <taxon>Talaromyces sect. Bacilispori</taxon>
    </lineage>
</organism>
<dbReference type="EMBL" id="JAJTJA010000002">
    <property type="protein sequence ID" value="KAH8703498.1"/>
    <property type="molecule type" value="Genomic_DNA"/>
</dbReference>
<dbReference type="Proteomes" id="UP001201262">
    <property type="component" value="Unassembled WGS sequence"/>
</dbReference>
<accession>A0AAD4L3F4</accession>
<dbReference type="InterPro" id="IPR015943">
    <property type="entry name" value="WD40/YVTN_repeat-like_dom_sf"/>
</dbReference>
<dbReference type="RefSeq" id="XP_046076516.1">
    <property type="nucleotide sequence ID" value="XM_046213580.1"/>
</dbReference>
<evidence type="ECO:0000313" key="2">
    <source>
        <dbReference type="EMBL" id="KAH8703498.1"/>
    </source>
</evidence>
<protein>
    <submittedName>
        <fullName evidence="2">Uncharacterized protein</fullName>
    </submittedName>
</protein>